<dbReference type="AlphaFoldDB" id="A0A8S3SQ37"/>
<evidence type="ECO:0000313" key="2">
    <source>
        <dbReference type="Proteomes" id="UP000683360"/>
    </source>
</evidence>
<dbReference type="Proteomes" id="UP000683360">
    <property type="component" value="Unassembled WGS sequence"/>
</dbReference>
<name>A0A8S3SQ37_MYTED</name>
<gene>
    <name evidence="1" type="ORF">MEDL_33635</name>
</gene>
<evidence type="ECO:0000313" key="1">
    <source>
        <dbReference type="EMBL" id="CAG2220147.1"/>
    </source>
</evidence>
<protein>
    <submittedName>
        <fullName evidence="1">Uncharacterized protein</fullName>
    </submittedName>
</protein>
<reference evidence="1" key="1">
    <citation type="submission" date="2021-03" db="EMBL/GenBank/DDBJ databases">
        <authorList>
            <person name="Bekaert M."/>
        </authorList>
    </citation>
    <scope>NUCLEOTIDE SEQUENCE</scope>
</reference>
<accession>A0A8S3SQ37</accession>
<comment type="caution">
    <text evidence="1">The sequence shown here is derived from an EMBL/GenBank/DDBJ whole genome shotgun (WGS) entry which is preliminary data.</text>
</comment>
<keyword evidence="2" id="KW-1185">Reference proteome</keyword>
<organism evidence="1 2">
    <name type="scientific">Mytilus edulis</name>
    <name type="common">Blue mussel</name>
    <dbReference type="NCBI Taxonomy" id="6550"/>
    <lineage>
        <taxon>Eukaryota</taxon>
        <taxon>Metazoa</taxon>
        <taxon>Spiralia</taxon>
        <taxon>Lophotrochozoa</taxon>
        <taxon>Mollusca</taxon>
        <taxon>Bivalvia</taxon>
        <taxon>Autobranchia</taxon>
        <taxon>Pteriomorphia</taxon>
        <taxon>Mytilida</taxon>
        <taxon>Mytiloidea</taxon>
        <taxon>Mytilidae</taxon>
        <taxon>Mytilinae</taxon>
        <taxon>Mytilus</taxon>
    </lineage>
</organism>
<dbReference type="EMBL" id="CAJPWZ010001650">
    <property type="protein sequence ID" value="CAG2220147.1"/>
    <property type="molecule type" value="Genomic_DNA"/>
</dbReference>
<sequence>MGENLYKSTDGETCTYFQWGRICVNLLMRNMYLLPMENLCKSVRKTSNRVNEKHVLTSNGENLCKSTVEKHIYLLPMGENLCKSTDEKHVLTPMGRICKSTDEKHTYFSNGEDLCKSTDEKHVILPMGRICVNLLMRNMYLLQWGRICKST</sequence>
<proteinExistence type="predicted"/>